<accession>A0A023D827</accession>
<keyword evidence="3" id="KW-1185">Reference proteome</keyword>
<reference evidence="2 3" key="2">
    <citation type="journal article" date="2014" name="FEMS Microbiol. Lett.">
        <title>Draft genomic DNA sequence of the facultatively methylotrophic bacterium Acidomonas methanolica type strain MB58.</title>
        <authorList>
            <person name="Higashiura N."/>
            <person name="Hadano H."/>
            <person name="Hirakawa H."/>
            <person name="Matsutani M."/>
            <person name="Takabe S."/>
            <person name="Matsushita K."/>
            <person name="Azuma Y."/>
        </authorList>
    </citation>
    <scope>NUCLEOTIDE SEQUENCE [LARGE SCALE GENOMIC DNA]</scope>
    <source>
        <strain evidence="2 3">MB58</strain>
    </source>
</reference>
<protein>
    <recommendedName>
        <fullName evidence="4">OmpA-like domain-containing protein</fullName>
    </recommendedName>
</protein>
<evidence type="ECO:0000313" key="2">
    <source>
        <dbReference type="EMBL" id="GAJ30273.1"/>
    </source>
</evidence>
<dbReference type="EMBL" id="BAND01000115">
    <property type="protein sequence ID" value="GAJ30273.1"/>
    <property type="molecule type" value="Genomic_DNA"/>
</dbReference>
<gene>
    <name evidence="2" type="ORF">Amme_116_004</name>
</gene>
<dbReference type="Proteomes" id="UP000019760">
    <property type="component" value="Unassembled WGS sequence"/>
</dbReference>
<evidence type="ECO:0000256" key="1">
    <source>
        <dbReference type="SAM" id="MobiDB-lite"/>
    </source>
</evidence>
<organism evidence="2 3">
    <name type="scientific">Acidomonas methanolica NBRC 104435</name>
    <dbReference type="NCBI Taxonomy" id="1231351"/>
    <lineage>
        <taxon>Bacteria</taxon>
        <taxon>Pseudomonadati</taxon>
        <taxon>Pseudomonadota</taxon>
        <taxon>Alphaproteobacteria</taxon>
        <taxon>Acetobacterales</taxon>
        <taxon>Acetobacteraceae</taxon>
        <taxon>Acidomonas</taxon>
    </lineage>
</organism>
<comment type="caution">
    <text evidence="2">The sequence shown here is derived from an EMBL/GenBank/DDBJ whole genome shotgun (WGS) entry which is preliminary data.</text>
</comment>
<sequence>MNMRRVETGCALAESRRNGRVGLGLAAMLAVAPGLVGCAQGDAVQSVTGWWHQYEGGAIAQQRPPPPGAHQPYPHVGLTPTEAPEMPSASARTALTDQLKAERNFGRRLAAADGPLPVAPPKPAAPPGQNAAASGSSMTVAAAGGGPAPAQDWTMPAVTKFAPPPMRPGELPQIGPTPPPVPAFPGFDIPETAVGTPRSSPAYALADPHGVLIRFAQSSDQMLAGQEKSIGDALTGWKAGLPVYVTGFGDATSLAPDDQAASLRLALARAKNLAETVMLRHVRAADVHLAAAANGHFGRVSLVP</sequence>
<evidence type="ECO:0000313" key="3">
    <source>
        <dbReference type="Proteomes" id="UP000019760"/>
    </source>
</evidence>
<proteinExistence type="predicted"/>
<reference evidence="3" key="1">
    <citation type="journal article" date="2014" name="FEMS Microbiol. Lett.">
        <title>Draft Genomic DNA Sequence of the Facultatively Methylotrophic Bacterium Acidomonas methanolica type strain MB58.</title>
        <authorList>
            <person name="Higashiura N."/>
            <person name="Hadano H."/>
            <person name="Hirakawa H."/>
            <person name="Matsutani M."/>
            <person name="Takabe S."/>
            <person name="Matsushita K."/>
            <person name="Azuma Y."/>
        </authorList>
    </citation>
    <scope>NUCLEOTIDE SEQUENCE [LARGE SCALE GENOMIC DNA]</scope>
    <source>
        <strain evidence="3">MB58</strain>
    </source>
</reference>
<feature type="compositionally biased region" description="Pro residues" evidence="1">
    <location>
        <begin position="117"/>
        <end position="126"/>
    </location>
</feature>
<evidence type="ECO:0008006" key="4">
    <source>
        <dbReference type="Google" id="ProtNLM"/>
    </source>
</evidence>
<feature type="region of interest" description="Disordered" evidence="1">
    <location>
        <begin position="58"/>
        <end position="92"/>
    </location>
</feature>
<feature type="region of interest" description="Disordered" evidence="1">
    <location>
        <begin position="112"/>
        <end position="154"/>
    </location>
</feature>
<dbReference type="AlphaFoldDB" id="A0A023D827"/>
<feature type="compositionally biased region" description="Low complexity" evidence="1">
    <location>
        <begin position="127"/>
        <end position="137"/>
    </location>
</feature>
<name>A0A023D827_ACIMT</name>